<dbReference type="InterPro" id="IPR002223">
    <property type="entry name" value="Kunitz_BPTI"/>
</dbReference>
<keyword evidence="1" id="KW-0646">Protease inhibitor</keyword>
<feature type="compositionally biased region" description="Low complexity" evidence="4">
    <location>
        <begin position="319"/>
        <end position="355"/>
    </location>
</feature>
<feature type="region of interest" description="Disordered" evidence="4">
    <location>
        <begin position="1014"/>
        <end position="1048"/>
    </location>
</feature>
<feature type="compositionally biased region" description="Low complexity" evidence="4">
    <location>
        <begin position="1014"/>
        <end position="1028"/>
    </location>
</feature>
<dbReference type="Gene3D" id="4.10.410.10">
    <property type="entry name" value="Pancreatic trypsin inhibitor Kunitz domain"/>
    <property type="match status" value="4"/>
</dbReference>
<feature type="compositionally biased region" description="Low complexity" evidence="4">
    <location>
        <begin position="667"/>
        <end position="697"/>
    </location>
</feature>
<feature type="compositionally biased region" description="Low complexity" evidence="4">
    <location>
        <begin position="291"/>
        <end position="306"/>
    </location>
</feature>
<evidence type="ECO:0000256" key="2">
    <source>
        <dbReference type="ARBA" id="ARBA00022900"/>
    </source>
</evidence>
<evidence type="ECO:0000259" key="6">
    <source>
        <dbReference type="SMART" id="SM00131"/>
    </source>
</evidence>
<feature type="compositionally biased region" description="Polar residues" evidence="4">
    <location>
        <begin position="358"/>
        <end position="372"/>
    </location>
</feature>
<dbReference type="InterPro" id="IPR050098">
    <property type="entry name" value="TFPI/VKTCI-like"/>
</dbReference>
<dbReference type="EMBL" id="GACK01010957">
    <property type="protein sequence ID" value="JAA54077.1"/>
    <property type="molecule type" value="mRNA"/>
</dbReference>
<keyword evidence="3" id="KW-1015">Disulfide bond</keyword>
<accession>L7LRC9</accession>
<feature type="compositionally biased region" description="Polar residues" evidence="4">
    <location>
        <begin position="189"/>
        <end position="202"/>
    </location>
</feature>
<feature type="compositionally biased region" description="Polar residues" evidence="4">
    <location>
        <begin position="550"/>
        <end position="579"/>
    </location>
</feature>
<feature type="chain" id="PRO_5003980119" evidence="5">
    <location>
        <begin position="23"/>
        <end position="1330"/>
    </location>
</feature>
<dbReference type="PANTHER" id="PTHR10083:SF374">
    <property type="entry name" value="BPTI_KUNITZ INHIBITOR DOMAIN-CONTAINING PROTEIN"/>
    <property type="match status" value="1"/>
</dbReference>
<feature type="compositionally biased region" description="Polar residues" evidence="4">
    <location>
        <begin position="851"/>
        <end position="869"/>
    </location>
</feature>
<feature type="compositionally biased region" description="Low complexity" evidence="4">
    <location>
        <begin position="743"/>
        <end position="758"/>
    </location>
</feature>
<reference evidence="7" key="1">
    <citation type="submission" date="2012-11" db="EMBL/GenBank/DDBJ databases">
        <authorList>
            <person name="Lucero-Rivera Y.E."/>
            <person name="Tovar-Ramirez D."/>
        </authorList>
    </citation>
    <scope>NUCLEOTIDE SEQUENCE</scope>
    <source>
        <tissue evidence="7">Salivary gland</tissue>
    </source>
</reference>
<feature type="compositionally biased region" description="Polar residues" evidence="4">
    <location>
        <begin position="1303"/>
        <end position="1321"/>
    </location>
</feature>
<evidence type="ECO:0000256" key="4">
    <source>
        <dbReference type="SAM" id="MobiDB-lite"/>
    </source>
</evidence>
<organism evidence="7">
    <name type="scientific">Rhipicephalus pulchellus</name>
    <name type="common">Yellow backed tick</name>
    <name type="synonym">Dermacentor pulchellus</name>
    <dbReference type="NCBI Taxonomy" id="72859"/>
    <lineage>
        <taxon>Eukaryota</taxon>
        <taxon>Metazoa</taxon>
        <taxon>Ecdysozoa</taxon>
        <taxon>Arthropoda</taxon>
        <taxon>Chelicerata</taxon>
        <taxon>Arachnida</taxon>
        <taxon>Acari</taxon>
        <taxon>Parasitiformes</taxon>
        <taxon>Ixodida</taxon>
        <taxon>Ixodoidea</taxon>
        <taxon>Ixodidae</taxon>
        <taxon>Rhipicephalinae</taxon>
        <taxon>Rhipicephalus</taxon>
        <taxon>Rhipicephalus</taxon>
    </lineage>
</organism>
<keyword evidence="2" id="KW-0722">Serine protease inhibitor</keyword>
<protein>
    <submittedName>
        <fullName evidence="7">Putative pentalaris</fullName>
    </submittedName>
</protein>
<feature type="compositionally biased region" description="Low complexity" evidence="4">
    <location>
        <begin position="1267"/>
        <end position="1280"/>
    </location>
</feature>
<evidence type="ECO:0000256" key="3">
    <source>
        <dbReference type="ARBA" id="ARBA00023157"/>
    </source>
</evidence>
<reference evidence="7" key="2">
    <citation type="journal article" date="2015" name="J. Proteomics">
        <title>Sexual differences in the sialomes of the zebra tick, Rhipicephalus pulchellus.</title>
        <authorList>
            <person name="Tan A.W."/>
            <person name="Francischetti I.M."/>
            <person name="Slovak M."/>
            <person name="Kini R.M."/>
            <person name="Ribeiro J.M."/>
        </authorList>
    </citation>
    <scope>NUCLEOTIDE SEQUENCE</scope>
    <source>
        <tissue evidence="7">Salivary gland</tissue>
    </source>
</reference>
<dbReference type="InterPro" id="IPR036880">
    <property type="entry name" value="Kunitz_BPTI_sf"/>
</dbReference>
<feature type="compositionally biased region" description="Low complexity" evidence="4">
    <location>
        <begin position="774"/>
        <end position="850"/>
    </location>
</feature>
<evidence type="ECO:0000256" key="1">
    <source>
        <dbReference type="ARBA" id="ARBA00022690"/>
    </source>
</evidence>
<sequence>MNICRALQILFFIVIGTSSGKGFDDFFISDARCTIPPRNSSHKCHPQGWFFDKHTRLCVPSCGRGAFTTEFECMGACRSVEACGLPMESSLCLLNVFAVYAYDPIAKGCFMTYDCSLFGNKFPTARECRRTCEGGRFEAIAQKINYDSLLAAGQQRLIGAPGLSQSQMQIGGPGAVGFPQFPTGPVQLPGSTQISGSNESLNTSLQQASSSQQSSTMTVTGTTISSTENGQLQGGQTSIGTQSTSTRGSGASQVLGSQSSNAGGAVASQTTNGHGQATGSIQVSGSQGALSPSSEQQTGSSQSAQGTGNGATHGSIQSGVQQQEGQTATGTQVSIATGSSSGGQVSSSQPSAGGVIVTQATNAAGQQESQKPTGIVPEGSSQTGNLGPSGGQRKPRPELKLPTIKVSKLRPPPIDKDCKVTLPHEPTRGCRRRRWYYDSKKKACRPSCSKKAPFYNKIACDGVCRSLEACDFPMASIPCFFRKVHVVYIYNQWRKKCMKGYDCSYFGNKFPTLRECQQTCKMYEALRHVKNTTESSSQVSTTREKIISTMTQQQKVNHSTVSPVQGSLNSQGSHGQESMTGRESSNAQSSQSGGRSGAQQNLQTISGIQITGTGQGPASSTSSSSQVAGQISRLDSTGSEQGGQVATGTAGGSGLTGNQRITGGAQQGIQSSTTSSSQQSSQLINSQTTLSQQTTQSHAGSSTVPEIQTNEIGTGGGPPNTISGTTGHSQSSIHTNNNGLIESGQSGSSASGSSSHSGIVGQPVVTVGQQHQTTASGASNSQISSQISGSGTSASHEAGPSSSGASVSSSTHGQLQGTEGTTSSSSEGQQQQIGGTTSSSSQGLQEETGSNQHHLQNATGSNSQATVQVSGPDVGGAQQSTSSIGNDVSGTHISTTHGNNGACQAPLRTAYCFFDVYAMYAYDPFSGSCFMLYDCSLHGNKFPSLKACKEACVRRVRYPRLGPSEQQKILNLTSQSQSAVTGTIIPQLPAGVPALPGSTQVSLSQGKMNTSTQQATSSQSTLIISQGTAGQQSLTGPTEAGKQVSGEGQISAGQVTPQQSTVGGAVAVTQITHGQTAQEKHEMDKAAAMDEEWFNQQGKASTLEEQQKILRKMKLRSVKVSKTKPPSLDKKCSFKPRTPKTQGCRQRWYYNSKTKECLPTCSKKAPFSNKIACDGDCRSLEACDFPMASLFCFFRRAHEVYIYNQNTKKCFKGYDCSNFGNKFPTLAECQNTCRLYEEKQAKISAIQRKKIGDNTNNEQSVLQSRTSSAQGASGAQSASALPKPVQATAGGNGDLPAPVPSIHTETNHQPTSGNNDSQGQAAVTVKTGRK</sequence>
<evidence type="ECO:0000256" key="5">
    <source>
        <dbReference type="SAM" id="SignalP"/>
    </source>
</evidence>
<feature type="region of interest" description="Disordered" evidence="4">
    <location>
        <begin position="550"/>
        <end position="892"/>
    </location>
</feature>
<evidence type="ECO:0000313" key="7">
    <source>
        <dbReference type="EMBL" id="JAA54077.1"/>
    </source>
</evidence>
<feature type="domain" description="BPTI/Kunitz inhibitor" evidence="6">
    <location>
        <begin position="81"/>
        <end position="133"/>
    </location>
</feature>
<proteinExistence type="evidence at transcript level"/>
<dbReference type="SUPFAM" id="SSF57362">
    <property type="entry name" value="BPTI-like"/>
    <property type="match status" value="4"/>
</dbReference>
<dbReference type="SMART" id="SM00131">
    <property type="entry name" value="KU"/>
    <property type="match status" value="2"/>
</dbReference>
<feature type="compositionally biased region" description="Low complexity" evidence="4">
    <location>
        <begin position="203"/>
        <end position="253"/>
    </location>
</feature>
<feature type="compositionally biased region" description="Polar residues" evidence="4">
    <location>
        <begin position="698"/>
        <end position="712"/>
    </location>
</feature>
<feature type="region of interest" description="Disordered" evidence="4">
    <location>
        <begin position="174"/>
        <end position="399"/>
    </location>
</feature>
<dbReference type="PANTHER" id="PTHR10083">
    <property type="entry name" value="KUNITZ-TYPE PROTEASE INHIBITOR-RELATED"/>
    <property type="match status" value="1"/>
</dbReference>
<feature type="signal peptide" evidence="5">
    <location>
        <begin position="1"/>
        <end position="22"/>
    </location>
</feature>
<feature type="compositionally biased region" description="Low complexity" evidence="4">
    <location>
        <begin position="581"/>
        <end position="632"/>
    </location>
</feature>
<dbReference type="GO" id="GO:0004867">
    <property type="term" value="F:serine-type endopeptidase inhibitor activity"/>
    <property type="evidence" value="ECO:0007669"/>
    <property type="project" value="UniProtKB-KW"/>
</dbReference>
<feature type="compositionally biased region" description="Polar residues" evidence="4">
    <location>
        <begin position="1253"/>
        <end position="1266"/>
    </location>
</feature>
<feature type="compositionally biased region" description="Polar residues" evidence="4">
    <location>
        <begin position="720"/>
        <end position="740"/>
    </location>
</feature>
<feature type="compositionally biased region" description="Polar residues" evidence="4">
    <location>
        <begin position="254"/>
        <end position="290"/>
    </location>
</feature>
<feature type="compositionally biased region" description="Polar residues" evidence="4">
    <location>
        <begin position="877"/>
        <end position="892"/>
    </location>
</feature>
<feature type="domain" description="BPTI/Kunitz inhibitor" evidence="6">
    <location>
        <begin position="901"/>
        <end position="953"/>
    </location>
</feature>
<name>L7LRC9_RHIPC</name>
<keyword evidence="5" id="KW-0732">Signal</keyword>
<feature type="region of interest" description="Disordered" evidence="4">
    <location>
        <begin position="1250"/>
        <end position="1330"/>
    </location>
</feature>